<dbReference type="EMBL" id="CP022746">
    <property type="protein sequence ID" value="ASY46122.1"/>
    <property type="molecule type" value="Genomic_DNA"/>
</dbReference>
<dbReference type="GO" id="GO:0003677">
    <property type="term" value="F:DNA binding"/>
    <property type="evidence" value="ECO:0007669"/>
    <property type="project" value="UniProtKB-KW"/>
</dbReference>
<evidence type="ECO:0000256" key="2">
    <source>
        <dbReference type="ARBA" id="ARBA00023015"/>
    </source>
</evidence>
<proteinExistence type="inferred from homology"/>
<dbReference type="InterPro" id="IPR000847">
    <property type="entry name" value="LysR_HTH_N"/>
</dbReference>
<dbReference type="PRINTS" id="PR00039">
    <property type="entry name" value="HTHLYSR"/>
</dbReference>
<dbReference type="InterPro" id="IPR050950">
    <property type="entry name" value="HTH-type_LysR_regulators"/>
</dbReference>
<sequence>MLTIRQMIIFAAVVRHGSFRACAEQAGLTQVVVSAHIRELESRLGVSLFERRPGHAAALTTKGQHAFERISAILADLNDLQRELTGEQTRRTLNLTTYGFIMLKLQDRIDAFEDARPQIELHIRLDPPDNRTLAMQVHRGEVDLACFYTMDQDEVPGSVHVGHEQLAIYVGPDHPLASAKGVTGAELGRHPAIMLRHENPQRRLTDLALDRIGAVPGKIILETDALALMLNNVRRNRAWICLFQDSVDDMIPGLVRVDLATPLPPVEIRLLSRPSARHDPNLIALRDSFCG</sequence>
<dbReference type="GO" id="GO:0003700">
    <property type="term" value="F:DNA-binding transcription factor activity"/>
    <property type="evidence" value="ECO:0007669"/>
    <property type="project" value="InterPro"/>
</dbReference>
<dbReference type="Gene3D" id="3.40.190.290">
    <property type="match status" value="1"/>
</dbReference>
<dbReference type="PROSITE" id="PS50931">
    <property type="entry name" value="HTH_LYSR"/>
    <property type="match status" value="1"/>
</dbReference>
<keyword evidence="2" id="KW-0805">Transcription regulation</keyword>
<dbReference type="PANTHER" id="PTHR30419">
    <property type="entry name" value="HTH-TYPE TRANSCRIPTIONAL REGULATOR YBHD"/>
    <property type="match status" value="1"/>
</dbReference>
<name>A0A249MXX4_SPHXE</name>
<dbReference type="AlphaFoldDB" id="A0A249MXX4"/>
<dbReference type="SUPFAM" id="SSF53850">
    <property type="entry name" value="Periplasmic binding protein-like II"/>
    <property type="match status" value="1"/>
</dbReference>
<dbReference type="CDD" id="cd05466">
    <property type="entry name" value="PBP2_LTTR_substrate"/>
    <property type="match status" value="1"/>
</dbReference>
<dbReference type="GO" id="GO:0005829">
    <property type="term" value="C:cytosol"/>
    <property type="evidence" value="ECO:0007669"/>
    <property type="project" value="TreeGrafter"/>
</dbReference>
<evidence type="ECO:0000256" key="1">
    <source>
        <dbReference type="ARBA" id="ARBA00009437"/>
    </source>
</evidence>
<keyword evidence="4" id="KW-0804">Transcription</keyword>
<dbReference type="Pfam" id="PF00126">
    <property type="entry name" value="HTH_1"/>
    <property type="match status" value="1"/>
</dbReference>
<evidence type="ECO:0000256" key="3">
    <source>
        <dbReference type="ARBA" id="ARBA00023125"/>
    </source>
</evidence>
<dbReference type="Proteomes" id="UP000217141">
    <property type="component" value="Chromosome II"/>
</dbReference>
<keyword evidence="3" id="KW-0238">DNA-binding</keyword>
<evidence type="ECO:0000259" key="5">
    <source>
        <dbReference type="PROSITE" id="PS50931"/>
    </source>
</evidence>
<comment type="similarity">
    <text evidence="1">Belongs to the LysR transcriptional regulatory family.</text>
</comment>
<dbReference type="Gene3D" id="1.10.10.10">
    <property type="entry name" value="Winged helix-like DNA-binding domain superfamily/Winged helix DNA-binding domain"/>
    <property type="match status" value="1"/>
</dbReference>
<reference evidence="6 7" key="1">
    <citation type="submission" date="2017-08" db="EMBL/GenBank/DDBJ databases">
        <title>Whole Genome Sequence of Sphingobium hydrophobicum C1: Insights into Adaption to the Electronic-waste Contaminated Sediment.</title>
        <authorList>
            <person name="Song D."/>
            <person name="Chen X."/>
            <person name="Xu M."/>
        </authorList>
    </citation>
    <scope>NUCLEOTIDE SEQUENCE [LARGE SCALE GENOMIC DNA]</scope>
    <source>
        <strain evidence="6 7">C1</strain>
    </source>
</reference>
<feature type="domain" description="HTH lysR-type" evidence="5">
    <location>
        <begin position="2"/>
        <end position="59"/>
    </location>
</feature>
<dbReference type="InterPro" id="IPR005119">
    <property type="entry name" value="LysR_subst-bd"/>
</dbReference>
<accession>A0A249MXX4</accession>
<evidence type="ECO:0000313" key="7">
    <source>
        <dbReference type="Proteomes" id="UP000217141"/>
    </source>
</evidence>
<organism evidence="6 7">
    <name type="scientific">Sphingobium xenophagum</name>
    <dbReference type="NCBI Taxonomy" id="121428"/>
    <lineage>
        <taxon>Bacteria</taxon>
        <taxon>Pseudomonadati</taxon>
        <taxon>Pseudomonadota</taxon>
        <taxon>Alphaproteobacteria</taxon>
        <taxon>Sphingomonadales</taxon>
        <taxon>Sphingomonadaceae</taxon>
        <taxon>Sphingobium</taxon>
    </lineage>
</organism>
<dbReference type="Pfam" id="PF03466">
    <property type="entry name" value="LysR_substrate"/>
    <property type="match status" value="1"/>
</dbReference>
<dbReference type="KEGG" id="shyd:CJD35_16640"/>
<dbReference type="InterPro" id="IPR036390">
    <property type="entry name" value="WH_DNA-bd_sf"/>
</dbReference>
<dbReference type="SUPFAM" id="SSF46785">
    <property type="entry name" value="Winged helix' DNA-binding domain"/>
    <property type="match status" value="1"/>
</dbReference>
<gene>
    <name evidence="6" type="ORF">CJD35_16640</name>
</gene>
<dbReference type="InterPro" id="IPR036388">
    <property type="entry name" value="WH-like_DNA-bd_sf"/>
</dbReference>
<evidence type="ECO:0000256" key="4">
    <source>
        <dbReference type="ARBA" id="ARBA00023163"/>
    </source>
</evidence>
<evidence type="ECO:0000313" key="6">
    <source>
        <dbReference type="EMBL" id="ASY46122.1"/>
    </source>
</evidence>
<dbReference type="RefSeq" id="WP_017181889.1">
    <property type="nucleotide sequence ID" value="NZ_CP022746.1"/>
</dbReference>
<protein>
    <submittedName>
        <fullName evidence="6">LysR family transcriptional regulator</fullName>
    </submittedName>
</protein>